<dbReference type="InterPro" id="IPR004017">
    <property type="entry name" value="Cys_rich_dom"/>
</dbReference>
<dbReference type="InterPro" id="IPR004113">
    <property type="entry name" value="FAD-bd_oxidored_4_C"/>
</dbReference>
<dbReference type="Gene3D" id="3.30.465.10">
    <property type="match status" value="1"/>
</dbReference>
<evidence type="ECO:0000256" key="7">
    <source>
        <dbReference type="ARBA" id="ARBA00023014"/>
    </source>
</evidence>
<evidence type="ECO:0000256" key="3">
    <source>
        <dbReference type="ARBA" id="ARBA00022723"/>
    </source>
</evidence>
<comment type="caution">
    <text evidence="9">The sequence shown here is derived from an EMBL/GenBank/DDBJ whole genome shotgun (WGS) entry which is preliminary data.</text>
</comment>
<dbReference type="Pfam" id="PF13183">
    <property type="entry name" value="Fer4_8"/>
    <property type="match status" value="1"/>
</dbReference>
<dbReference type="RefSeq" id="WP_130648093.1">
    <property type="nucleotide sequence ID" value="NZ_BMHA01000001.1"/>
</dbReference>
<dbReference type="SUPFAM" id="SSF56176">
    <property type="entry name" value="FAD-binding/transporter-associated domain-like"/>
    <property type="match status" value="1"/>
</dbReference>
<dbReference type="GO" id="GO:0008720">
    <property type="term" value="F:D-lactate dehydrogenase (NAD+) activity"/>
    <property type="evidence" value="ECO:0007669"/>
    <property type="project" value="TreeGrafter"/>
</dbReference>
<sequence>MSATQGGSDLTSELEHCLRRSGIDEVDTDARRRAEYSSDASLYRVPPRAVAFPRDGSDIEAAVEVARTMGVPITPRGAGTSIAGNAVGPGIVLDTRRHMSKILEVDPTSRTARVEPGVVLDDLQVAAGRHGLRFGPDPSSHDRCTLGGMIGNNACGSRALGYGRTVDHVLALDVVTGTGERVRLESRPSQSSPAIIETVTHALSGYRHAIEHELDRFTRQVSGYALHEIFRDAPAKALVGSEGTCAITVEAELSLVPDPPVRALAVLGYEDMAAAADAVPPLLDHMLSALEGLDSRIVDVVRQRRGTSALPDLPPGGGWLFAEVAGEDAAEVTARARRLADGAQCRGHRVVTDPAEMKALWRIREDGSGLVARSGPRPAHAGWEDAAVPPERLGDYLRDFDALLLSHDLIGVPYGHFGDGCVHVRIDFPLDEAVGPATFRRFLFDAARLVASHGGSISGEHGDGRARSELLAEMYPPHILEAFAVFKGVFDPDEILNPGVLTRPQPVDANLRSLPTIDDADVDGFGFGHDQGSFARAVHRCTGVGKCVSTQHGPGRVMCPSYLATGDERDSTRGRARVLQEMVDGRLLEGGASDPAVHDALKLCLACKGCLSDCPTGVDMATYKAEVLHRTFRGRLRPRTHYTLGRIPLLARIASAAPTIANAIARTPFIGGLLRTLAGVDERRGLPELASRARQRRLRDAAARALPSPPRGSPTALLWIDTFTHRFSPETGVAALRVLRDAGYAVEVAEDLCCGVPLISTGQLDAARRRLSRTITRLHRTAADGGVIVGLEPSCTAVLRGEAPDLVGTDAARRVAAATRTLSEALTARRPHWRPPDLTGVQVVAQPHCHHHAVMGWAADERLLRAAGASVEIVGGCCGLAGNFGMEQGNYAVSQTIAETALLPAVNRFPHATVLADGFSCRTQLAEFGDRPGRHLAELLADHLGESAGQPGPGS</sequence>
<dbReference type="InterPro" id="IPR017900">
    <property type="entry name" value="4Fe4S_Fe_S_CS"/>
</dbReference>
<dbReference type="Proteomes" id="UP000650511">
    <property type="component" value="Unassembled WGS sequence"/>
</dbReference>
<reference evidence="9" key="1">
    <citation type="journal article" date="2014" name="Int. J. Syst. Evol. Microbiol.">
        <title>Complete genome sequence of Corynebacterium casei LMG S-19264T (=DSM 44701T), isolated from a smear-ripened cheese.</title>
        <authorList>
            <consortium name="US DOE Joint Genome Institute (JGI-PGF)"/>
            <person name="Walter F."/>
            <person name="Albersmeier A."/>
            <person name="Kalinowski J."/>
            <person name="Ruckert C."/>
        </authorList>
    </citation>
    <scope>NUCLEOTIDE SEQUENCE</scope>
    <source>
        <strain evidence="9">CGMCC 1.14988</strain>
    </source>
</reference>
<gene>
    <name evidence="9" type="ORF">GCM10011354_00290</name>
</gene>
<comment type="cofactor">
    <cofactor evidence="1">
        <name>FAD</name>
        <dbReference type="ChEBI" id="CHEBI:57692"/>
    </cofactor>
</comment>
<dbReference type="Pfam" id="PF02754">
    <property type="entry name" value="CCG"/>
    <property type="match status" value="1"/>
</dbReference>
<keyword evidence="3" id="KW-0479">Metal-binding</keyword>
<feature type="domain" description="FAD-binding PCMH-type" evidence="8">
    <location>
        <begin position="43"/>
        <end position="258"/>
    </location>
</feature>
<protein>
    <submittedName>
        <fullName evidence="9">Lactate dehydrogenase</fullName>
    </submittedName>
</protein>
<dbReference type="InterPro" id="IPR016166">
    <property type="entry name" value="FAD-bd_PCMH"/>
</dbReference>
<dbReference type="InterPro" id="IPR017896">
    <property type="entry name" value="4Fe4S_Fe-S-bd"/>
</dbReference>
<dbReference type="GO" id="GO:0004458">
    <property type="term" value="F:D-lactate dehydrogenase (cytochrome) activity"/>
    <property type="evidence" value="ECO:0007669"/>
    <property type="project" value="TreeGrafter"/>
</dbReference>
<dbReference type="Pfam" id="PF02913">
    <property type="entry name" value="FAD-oxidase_C"/>
    <property type="match status" value="1"/>
</dbReference>
<dbReference type="Gene3D" id="3.30.70.2740">
    <property type="match status" value="1"/>
</dbReference>
<accession>A0A8J3ABK0</accession>
<keyword evidence="6" id="KW-0408">Iron</keyword>
<dbReference type="PROSITE" id="PS51387">
    <property type="entry name" value="FAD_PCMH"/>
    <property type="match status" value="1"/>
</dbReference>
<dbReference type="InterPro" id="IPR016164">
    <property type="entry name" value="FAD-linked_Oxase-like_C"/>
</dbReference>
<dbReference type="GO" id="GO:0071949">
    <property type="term" value="F:FAD binding"/>
    <property type="evidence" value="ECO:0007669"/>
    <property type="project" value="InterPro"/>
</dbReference>
<proteinExistence type="predicted"/>
<evidence type="ECO:0000256" key="5">
    <source>
        <dbReference type="ARBA" id="ARBA00023002"/>
    </source>
</evidence>
<evidence type="ECO:0000313" key="10">
    <source>
        <dbReference type="Proteomes" id="UP000650511"/>
    </source>
</evidence>
<evidence type="ECO:0000259" key="8">
    <source>
        <dbReference type="PROSITE" id="PS51387"/>
    </source>
</evidence>
<evidence type="ECO:0000313" key="9">
    <source>
        <dbReference type="EMBL" id="GGI02418.1"/>
    </source>
</evidence>
<dbReference type="PANTHER" id="PTHR11748">
    <property type="entry name" value="D-LACTATE DEHYDROGENASE"/>
    <property type="match status" value="1"/>
</dbReference>
<dbReference type="SUPFAM" id="SSF55103">
    <property type="entry name" value="FAD-linked oxidases, C-terminal domain"/>
    <property type="match status" value="1"/>
</dbReference>
<evidence type="ECO:0000256" key="6">
    <source>
        <dbReference type="ARBA" id="ARBA00023004"/>
    </source>
</evidence>
<organism evidence="9 10">
    <name type="scientific">Egicoccus halophilus</name>
    <dbReference type="NCBI Taxonomy" id="1670830"/>
    <lineage>
        <taxon>Bacteria</taxon>
        <taxon>Bacillati</taxon>
        <taxon>Actinomycetota</taxon>
        <taxon>Nitriliruptoria</taxon>
        <taxon>Egicoccales</taxon>
        <taxon>Egicoccaceae</taxon>
        <taxon>Egicoccus</taxon>
    </lineage>
</organism>
<keyword evidence="10" id="KW-1185">Reference proteome</keyword>
<name>A0A8J3ABK0_9ACTN</name>
<dbReference type="EMBL" id="BMHA01000001">
    <property type="protein sequence ID" value="GGI02418.1"/>
    <property type="molecule type" value="Genomic_DNA"/>
</dbReference>
<dbReference type="InterPro" id="IPR036318">
    <property type="entry name" value="FAD-bd_PCMH-like_sf"/>
</dbReference>
<evidence type="ECO:0000256" key="2">
    <source>
        <dbReference type="ARBA" id="ARBA00022630"/>
    </source>
</evidence>
<dbReference type="PROSITE" id="PS00198">
    <property type="entry name" value="4FE4S_FER_1"/>
    <property type="match status" value="1"/>
</dbReference>
<dbReference type="InterPro" id="IPR006094">
    <property type="entry name" value="Oxid_FAD_bind_N"/>
</dbReference>
<dbReference type="InterPro" id="IPR016169">
    <property type="entry name" value="FAD-bd_PCMH_sub2"/>
</dbReference>
<reference evidence="9" key="2">
    <citation type="submission" date="2020-09" db="EMBL/GenBank/DDBJ databases">
        <authorList>
            <person name="Sun Q."/>
            <person name="Zhou Y."/>
        </authorList>
    </citation>
    <scope>NUCLEOTIDE SEQUENCE</scope>
    <source>
        <strain evidence="9">CGMCC 1.14988</strain>
    </source>
</reference>
<dbReference type="SUPFAM" id="SSF46548">
    <property type="entry name" value="alpha-helical ferredoxin"/>
    <property type="match status" value="1"/>
</dbReference>
<dbReference type="GO" id="GO:0051536">
    <property type="term" value="F:iron-sulfur cluster binding"/>
    <property type="evidence" value="ECO:0007669"/>
    <property type="project" value="UniProtKB-KW"/>
</dbReference>
<dbReference type="OrthoDB" id="9770306at2"/>
<dbReference type="Pfam" id="PF01565">
    <property type="entry name" value="FAD_binding_4"/>
    <property type="match status" value="1"/>
</dbReference>
<keyword evidence="2" id="KW-0285">Flavoprotein</keyword>
<keyword evidence="5" id="KW-0560">Oxidoreductase</keyword>
<dbReference type="PANTHER" id="PTHR11748:SF119">
    <property type="entry name" value="D-2-HYDROXYGLUTARATE DEHYDROGENASE"/>
    <property type="match status" value="1"/>
</dbReference>
<evidence type="ECO:0000256" key="4">
    <source>
        <dbReference type="ARBA" id="ARBA00022827"/>
    </source>
</evidence>
<keyword evidence="7" id="KW-0411">Iron-sulfur</keyword>
<dbReference type="GO" id="GO:1903457">
    <property type="term" value="P:lactate catabolic process"/>
    <property type="evidence" value="ECO:0007669"/>
    <property type="project" value="TreeGrafter"/>
</dbReference>
<keyword evidence="4" id="KW-0274">FAD</keyword>
<dbReference type="GO" id="GO:0046872">
    <property type="term" value="F:metal ion binding"/>
    <property type="evidence" value="ECO:0007669"/>
    <property type="project" value="UniProtKB-KW"/>
</dbReference>
<dbReference type="AlphaFoldDB" id="A0A8J3ABK0"/>
<evidence type="ECO:0000256" key="1">
    <source>
        <dbReference type="ARBA" id="ARBA00001974"/>
    </source>
</evidence>